<comment type="similarity">
    <text evidence="1">Belongs to the protease inhibitor I39 (alpha-2-macroglobulin) family. Bacterial alpha-2-macroglobulin subfamily.</text>
</comment>
<dbReference type="InterPro" id="IPR041246">
    <property type="entry name" value="Bact_MG10"/>
</dbReference>
<dbReference type="Gene3D" id="1.50.10.20">
    <property type="match status" value="1"/>
</dbReference>
<dbReference type="InterPro" id="IPR002890">
    <property type="entry name" value="MG2"/>
</dbReference>
<dbReference type="InterPro" id="IPR051802">
    <property type="entry name" value="YfhM-like"/>
</dbReference>
<dbReference type="InterPro" id="IPR001599">
    <property type="entry name" value="Macroglobln_a2"/>
</dbReference>
<evidence type="ECO:0000256" key="2">
    <source>
        <dbReference type="SAM" id="MobiDB-lite"/>
    </source>
</evidence>
<feature type="chain" id="PRO_5042970347" evidence="3">
    <location>
        <begin position="22"/>
        <end position="1849"/>
    </location>
</feature>
<feature type="signal peptide" evidence="3">
    <location>
        <begin position="1"/>
        <end position="21"/>
    </location>
</feature>
<proteinExistence type="inferred from homology"/>
<feature type="domain" description="Alpha-2-macroglobulin" evidence="4">
    <location>
        <begin position="1111"/>
        <end position="1201"/>
    </location>
</feature>
<dbReference type="SMART" id="SM01360">
    <property type="entry name" value="A2M"/>
    <property type="match status" value="1"/>
</dbReference>
<organism evidence="5 6">
    <name type="scientific">Segatella buccae</name>
    <dbReference type="NCBI Taxonomy" id="28126"/>
    <lineage>
        <taxon>Bacteria</taxon>
        <taxon>Pseudomonadati</taxon>
        <taxon>Bacteroidota</taxon>
        <taxon>Bacteroidia</taxon>
        <taxon>Bacteroidales</taxon>
        <taxon>Prevotellaceae</taxon>
        <taxon>Segatella</taxon>
    </lineage>
</organism>
<keyword evidence="3" id="KW-0732">Signal</keyword>
<dbReference type="EMBL" id="UGTJ01000001">
    <property type="protein sequence ID" value="SUB80783.1"/>
    <property type="molecule type" value="Genomic_DNA"/>
</dbReference>
<gene>
    <name evidence="5" type="ORF">NCTC13063_02080</name>
</gene>
<comment type="caution">
    <text evidence="5">The sequence shown here is derived from an EMBL/GenBank/DDBJ whole genome shotgun (WGS) entry which is preliminary data.</text>
</comment>
<protein>
    <submittedName>
        <fullName evidence="5">MG2 domain</fullName>
    </submittedName>
</protein>
<evidence type="ECO:0000256" key="1">
    <source>
        <dbReference type="ARBA" id="ARBA00010556"/>
    </source>
</evidence>
<sequence length="1849" mass="205963">MKCKRLILAIAVLLVPAMMLADGYTTLWKKVAGAREKDLPKTTVEWLQKIIDKASAEKAYGQLLAAELSKVQAESAISPDSLMPALMRLQSKERSVRSSDHVMAAIYESALGRLLLQSGAEPEAFTTTSQEYYRLSMQYPDLLAQYKTTAFEPLFDRGTDSRIFGDDLLHVIGFAAGDYQALHDYYQAHGNRAAACICAYRLVSKQHQDEVKLVRKSKYLNTIDSLIHVYQDLPEAGELAIERYTFMKEAEDATVEERVRYINYAVGKWGRWPRINRLRNELKELTRPSFTLAVDNEVTIPNHRVVLNLRRVRAVGSITLTVSRLTVDATTRLDPGRAKDLAALRKLVQPFRQITKTFRYVGIPDYQLSADSLVIDGLEPGVYLADATTPGSDVAEHGLLLYVTNVATMQEALPDNQIRYIAVNATTGQPLPGAILHLGYGQYTGRVGAEITLTCDDKGEAVYRYADVRPISVYATTADDRYCPDGNVWGGYHYWEARKYENSTQLFTDRALYRPGQTVHVAVLTHQLVDGKQAHVRSGQTVVLTLRDANYKEVEKKTVTTDELGMAAADFTLPAAGLTGRFSIRSSSDGGSAFFDVEEYKRPTFEVDFPEVNYRYQTGDTLMVKATARSYAGVPVQRANVGYRVVRRTAWWWRGYGDYDGETVLEDSVMTDDNGYFTVSVPLTPEPGVTMARSHRDARYYNFVVTAAVTDRSGETREGEMTLPLSTWPTAFSATLPSKVERDSLKTLTFIYKNGAGANIASTVNYFFDNGPMKRAKTNEPVSLASLSGTLRSGRHLLTAYCDKDTLKQAFVVFSMDDTVPAEPTDCWFYVSGKEFAGDGRPVCVQVGSSAKDQYIVYTVFSGEKMLEQGVIRQSNAVNTCRFTYKPEYGDGILLTYAWMKDGVGYTRSAAIRRALPDKKLNISWKTFRDRLTPGQKEEWTLTVAQPDGKPAKAGLLAVLYDKSLDQITGHNWPFSLNRRLYLPSTGWQVPVSLSNPRPMSVVCESPLRLFPLHSLSFSDFRKEYFYDYLSVYSALFGSARGLRVRGVGTARPEALMKESAVMAYDVVGDADTMTGNTVMSGAESTDEKKEYSGGKEVGRHPQLRQNLNETAFFYPNLLADGQGHVSIKFTLPESVTTWRFMGLAHDHDMNYGSIEAEAVAKKTVMVQPYLPRFLREGDCALIRGNVSNTSERAVKATARLELLDAVTGRTLYTKEQAVSLAAGRTESVAFRVDLAAIGVQPSVLVCRMTADGRGFSDGEQHYLPVLSTREVVTTTFPFTQHGPGVKTVDLDSLAGSNASGRSLTIEYTNNPSWLMIQALPTVCNPWEDNAVSLVTGYYANSISRYLLKQVPAIRQVMTQWQKEPDGGSLKSSLQRNEELKTLVLNDTPWLLEAEDEAEQKQLLVDYFDEAKTAARIDGQLDKLRRLQNTDGSWSWWPGMRGSMYITVAVSEALARLNKMIGTQEETAGMLARALRFMEKEVADEVVELKGKAKKGESQLLPSEMALHYLYLRALDGRAFSVSAEADKDYLLKMLAARPAALTIYGKANSAVILALNGYKRQAADYLQSMEEYSVYKEEMGRYYDTRKAGYSWFDYKIPTEVAAIEALRLLKPEARQTIEEMQRWLLQCKRTQAWDTPVNTVNAVYAFGVDKAIARSGGAPAVMKLDGKRIALPEGSAGLGYVKMRVEDDHAKTFTVEKTTEGTSWGALYVQQFMAMTDGVGGKQESAAGLAVKREIVGGSRVGDRVKVRITITADRDYDFVQVVDKRAACLEPVEQLSGYRMGCYVTPRDNATNYYFDRLPKGKRVIETEYFIDRAGEYTGGSVTVQCAYAPEFNGRCAGRKLTVAEK</sequence>
<name>A0AAQ1ZJS4_9BACT</name>
<evidence type="ECO:0000313" key="6">
    <source>
        <dbReference type="Proteomes" id="UP000255283"/>
    </source>
</evidence>
<dbReference type="PANTHER" id="PTHR40094">
    <property type="entry name" value="ALPHA-2-MACROGLOBULIN HOMOLOG"/>
    <property type="match status" value="1"/>
</dbReference>
<feature type="compositionally biased region" description="Basic and acidic residues" evidence="2">
    <location>
        <begin position="1086"/>
        <end position="1099"/>
    </location>
</feature>
<dbReference type="Pfam" id="PF17973">
    <property type="entry name" value="bMG10"/>
    <property type="match status" value="1"/>
</dbReference>
<dbReference type="SUPFAM" id="SSF48239">
    <property type="entry name" value="Terpenoid cyclases/Protein prenyltransferases"/>
    <property type="match status" value="1"/>
</dbReference>
<dbReference type="Gene3D" id="2.60.40.1930">
    <property type="match status" value="1"/>
</dbReference>
<reference evidence="5 6" key="1">
    <citation type="submission" date="2018-06" db="EMBL/GenBank/DDBJ databases">
        <authorList>
            <consortium name="Pathogen Informatics"/>
            <person name="Doyle S."/>
        </authorList>
    </citation>
    <scope>NUCLEOTIDE SEQUENCE [LARGE SCALE GENOMIC DNA]</scope>
    <source>
        <strain evidence="5 6">NCTC13063</strain>
    </source>
</reference>
<feature type="region of interest" description="Disordered" evidence="2">
    <location>
        <begin position="1078"/>
        <end position="1099"/>
    </location>
</feature>
<evidence type="ECO:0000256" key="3">
    <source>
        <dbReference type="SAM" id="SignalP"/>
    </source>
</evidence>
<evidence type="ECO:0000259" key="4">
    <source>
        <dbReference type="SMART" id="SM01360"/>
    </source>
</evidence>
<dbReference type="Pfam" id="PF00207">
    <property type="entry name" value="A2M"/>
    <property type="match status" value="1"/>
</dbReference>
<dbReference type="PANTHER" id="PTHR40094:SF1">
    <property type="entry name" value="UBIQUITIN DOMAIN-CONTAINING PROTEIN"/>
    <property type="match status" value="1"/>
</dbReference>
<accession>A0AAQ1ZJS4</accession>
<dbReference type="InterPro" id="IPR008930">
    <property type="entry name" value="Terpenoid_cyclase/PrenylTrfase"/>
</dbReference>
<dbReference type="Proteomes" id="UP000255283">
    <property type="component" value="Unassembled WGS sequence"/>
</dbReference>
<dbReference type="Pfam" id="PF01835">
    <property type="entry name" value="MG2"/>
    <property type="match status" value="1"/>
</dbReference>
<evidence type="ECO:0000313" key="5">
    <source>
        <dbReference type="EMBL" id="SUB80783.1"/>
    </source>
</evidence>
<dbReference type="GO" id="GO:0004866">
    <property type="term" value="F:endopeptidase inhibitor activity"/>
    <property type="evidence" value="ECO:0007669"/>
    <property type="project" value="InterPro"/>
</dbReference>
<dbReference type="RefSeq" id="WP_115154052.1">
    <property type="nucleotide sequence ID" value="NZ_DBFWLE010000027.1"/>
</dbReference>